<dbReference type="GeneID" id="9753170"/>
<reference evidence="3" key="2">
    <citation type="journal article" date="2010" name="Stand. Genomic Sci.">
        <title>Complete genome sequence of Vulcanisaeta distributa type strain (IC-017T).</title>
        <authorList>
            <person name="Mavromatis K."/>
            <person name="Sikorski J."/>
            <person name="Pabst E."/>
            <person name="Teshima H."/>
            <person name="Lapidus A."/>
            <person name="Lucas S."/>
            <person name="Nolan M."/>
            <person name="Glavina Del Rio T."/>
            <person name="Cheng J."/>
            <person name="Bruce D."/>
            <person name="Goodwin L."/>
            <person name="Pitluck S."/>
            <person name="Liolios K."/>
            <person name="Ivanova N."/>
            <person name="Mikhailova N."/>
            <person name="Pati A."/>
            <person name="Chen A."/>
            <person name="Palaniappan K."/>
            <person name="Land M."/>
            <person name="Hauser L."/>
            <person name="Chang Y."/>
            <person name="Jeffries C."/>
            <person name="Rohde M."/>
            <person name="Spring S."/>
            <person name="Goker M."/>
            <person name="Wirth R."/>
            <person name="Woyke T."/>
            <person name="Bristow J."/>
            <person name="Eisen J."/>
            <person name="Markowitz V."/>
            <person name="Hugenholtz P."/>
            <person name="Klenk H."/>
            <person name="Kyrpides N."/>
        </authorList>
    </citation>
    <scope>NUCLEOTIDE SEQUENCE [LARGE SCALE GENOMIC DNA]</scope>
    <source>
        <strain evidence="3">DSM 14429 / JCM 11212 / NBRC 100878 / IC-017</strain>
    </source>
</reference>
<dbReference type="GO" id="GO:0016787">
    <property type="term" value="F:hydrolase activity"/>
    <property type="evidence" value="ECO:0007669"/>
    <property type="project" value="UniProtKB-KW"/>
</dbReference>
<dbReference type="EMBL" id="CP002100">
    <property type="protein sequence ID" value="ADN51585.1"/>
    <property type="molecule type" value="Genomic_DNA"/>
</dbReference>
<dbReference type="InterPro" id="IPR006680">
    <property type="entry name" value="Amidohydro-rel"/>
</dbReference>
<protein>
    <submittedName>
        <fullName evidence="2">Amidohydrolase 2</fullName>
    </submittedName>
</protein>
<name>E1QQ98_VULDI</name>
<dbReference type="AlphaFoldDB" id="E1QQ98"/>
<evidence type="ECO:0000259" key="1">
    <source>
        <dbReference type="Pfam" id="PF04909"/>
    </source>
</evidence>
<dbReference type="HOGENOM" id="CLU_907992_0_0_2"/>
<dbReference type="eggNOG" id="arCOG01931">
    <property type="taxonomic scope" value="Archaea"/>
</dbReference>
<evidence type="ECO:0000313" key="3">
    <source>
        <dbReference type="Proteomes" id="UP000006681"/>
    </source>
</evidence>
<dbReference type="RefSeq" id="WP_013337310.1">
    <property type="nucleotide sequence ID" value="NC_014537.1"/>
</dbReference>
<evidence type="ECO:0000313" key="2">
    <source>
        <dbReference type="EMBL" id="ADN51585.1"/>
    </source>
</evidence>
<proteinExistence type="predicted"/>
<dbReference type="OrthoDB" id="34429at2157"/>
<gene>
    <name evidence="2" type="ordered locus">Vdis_2217</name>
</gene>
<keyword evidence="2" id="KW-0378">Hydrolase</keyword>
<dbReference type="Proteomes" id="UP000006681">
    <property type="component" value="Chromosome"/>
</dbReference>
<reference evidence="2 3" key="1">
    <citation type="journal article" date="2010" name="Stand. Genomic Sci.">
        <title>Complete genome sequence of Vulcanisaeta distributa type strain (IC-017).</title>
        <authorList>
            <person name="Mavromatis K."/>
            <person name="Sikorski J."/>
            <person name="Pabst E."/>
            <person name="Teshima H."/>
            <person name="Lapidus A."/>
            <person name="Lucas S."/>
            <person name="Nolan M."/>
            <person name="Glavina Del Rio T."/>
            <person name="Cheng J.F."/>
            <person name="Bruce D."/>
            <person name="Goodwin L."/>
            <person name="Pitluck S."/>
            <person name="Liolios K."/>
            <person name="Ivanova N."/>
            <person name="Mikhailova N."/>
            <person name="Pati A."/>
            <person name="Chen A."/>
            <person name="Palaniappan K."/>
            <person name="Land M."/>
            <person name="Hauser L."/>
            <person name="Chang Y.J."/>
            <person name="Jeffries C.D."/>
            <person name="Rohde M."/>
            <person name="Spring S."/>
            <person name="Goker M."/>
            <person name="Wirth R."/>
            <person name="Woyke T."/>
            <person name="Bristow J."/>
            <person name="Eisen J.A."/>
            <person name="Markowitz V."/>
            <person name="Hugenholtz P."/>
            <person name="Klenk H.P."/>
            <person name="Kyrpides N.C."/>
        </authorList>
    </citation>
    <scope>NUCLEOTIDE SEQUENCE [LARGE SCALE GENOMIC DNA]</scope>
    <source>
        <strain evidence="3">DSM 14429 / JCM 11212 / NBRC 100878 / IC-017</strain>
    </source>
</reference>
<dbReference type="Pfam" id="PF04909">
    <property type="entry name" value="Amidohydro_2"/>
    <property type="match status" value="1"/>
</dbReference>
<dbReference type="SUPFAM" id="SSF51556">
    <property type="entry name" value="Metallo-dependent hydrolases"/>
    <property type="match status" value="1"/>
</dbReference>
<sequence>MIIDFHACPSVDLSLIRDRLSSIGVTRVVLQPIDALPLFHLLPNDFFRKLSSEDPHSALLWSKFILRLTSMWSPRMYDNVKLWYEAMHHDGFFVPFASINPSLGIKYVYEKLNELAGLNVRGIVVSPTLQLFDPINTRSFRAILEYVEKNNMLLIMHLDPCPYNVDICFKDLMPDILNELLERYSINLVLSALGISEGMAYPWLERIAKIMKRYDRVYIESTGISCILFSTLMGKSFVRSVGADRIIYGGGYPYLRLRQVVKNLNCIESSGLPKRDLESIFHDNAVYLLRNVDIDVENEEIENKVN</sequence>
<dbReference type="InterPro" id="IPR032466">
    <property type="entry name" value="Metal_Hydrolase"/>
</dbReference>
<organism evidence="2 3">
    <name type="scientific">Vulcanisaeta distributa (strain DSM 14429 / JCM 11212 / NBRC 100878 / IC-017)</name>
    <dbReference type="NCBI Taxonomy" id="572478"/>
    <lineage>
        <taxon>Archaea</taxon>
        <taxon>Thermoproteota</taxon>
        <taxon>Thermoprotei</taxon>
        <taxon>Thermoproteales</taxon>
        <taxon>Thermoproteaceae</taxon>
        <taxon>Vulcanisaeta</taxon>
    </lineage>
</organism>
<dbReference type="Gene3D" id="3.20.20.140">
    <property type="entry name" value="Metal-dependent hydrolases"/>
    <property type="match status" value="1"/>
</dbReference>
<accession>E1QQ98</accession>
<keyword evidence="3" id="KW-1185">Reference proteome</keyword>
<dbReference type="KEGG" id="vdi:Vdis_2217"/>
<feature type="domain" description="Amidohydrolase-related" evidence="1">
    <location>
        <begin position="85"/>
        <end position="290"/>
    </location>
</feature>
<dbReference type="STRING" id="572478.Vdis_2217"/>